<dbReference type="PANTHER" id="PTHR42791">
    <property type="entry name" value="GNAT FAMILY ACETYLTRANSFERASE"/>
    <property type="match status" value="1"/>
</dbReference>
<dbReference type="GO" id="GO:0016747">
    <property type="term" value="F:acyltransferase activity, transferring groups other than amino-acyl groups"/>
    <property type="evidence" value="ECO:0007669"/>
    <property type="project" value="InterPro"/>
</dbReference>
<gene>
    <name evidence="2" type="ORF">CC80DRAFT_465044</name>
</gene>
<dbReference type="PROSITE" id="PS51186">
    <property type="entry name" value="GNAT"/>
    <property type="match status" value="1"/>
</dbReference>
<dbReference type="Proteomes" id="UP000800035">
    <property type="component" value="Unassembled WGS sequence"/>
</dbReference>
<dbReference type="CDD" id="cd04301">
    <property type="entry name" value="NAT_SF"/>
    <property type="match status" value="1"/>
</dbReference>
<dbReference type="OrthoDB" id="410198at2759"/>
<dbReference type="Gene3D" id="3.40.630.30">
    <property type="match status" value="1"/>
</dbReference>
<accession>A0A6A5U7T7</accession>
<keyword evidence="3" id="KW-1185">Reference proteome</keyword>
<proteinExistence type="predicted"/>
<dbReference type="SUPFAM" id="SSF55729">
    <property type="entry name" value="Acyl-CoA N-acyltransferases (Nat)"/>
    <property type="match status" value="1"/>
</dbReference>
<name>A0A6A5U7T7_9PLEO</name>
<evidence type="ECO:0000313" key="3">
    <source>
        <dbReference type="Proteomes" id="UP000800035"/>
    </source>
</evidence>
<organism evidence="2 3">
    <name type="scientific">Byssothecium circinans</name>
    <dbReference type="NCBI Taxonomy" id="147558"/>
    <lineage>
        <taxon>Eukaryota</taxon>
        <taxon>Fungi</taxon>
        <taxon>Dikarya</taxon>
        <taxon>Ascomycota</taxon>
        <taxon>Pezizomycotina</taxon>
        <taxon>Dothideomycetes</taxon>
        <taxon>Pleosporomycetidae</taxon>
        <taxon>Pleosporales</taxon>
        <taxon>Massarineae</taxon>
        <taxon>Massarinaceae</taxon>
        <taxon>Byssothecium</taxon>
    </lineage>
</organism>
<protein>
    <recommendedName>
        <fullName evidence="1">N-acetyltransferase domain-containing protein</fullName>
    </recommendedName>
</protein>
<dbReference type="InterPro" id="IPR000182">
    <property type="entry name" value="GNAT_dom"/>
</dbReference>
<dbReference type="PANTHER" id="PTHR42791:SF5">
    <property type="entry name" value="HYPOTHETICAL ACETYLTRANSFERASE (EUROFUNG)"/>
    <property type="match status" value="1"/>
</dbReference>
<dbReference type="InterPro" id="IPR016181">
    <property type="entry name" value="Acyl_CoA_acyltransferase"/>
</dbReference>
<dbReference type="EMBL" id="ML976982">
    <property type="protein sequence ID" value="KAF1960758.1"/>
    <property type="molecule type" value="Genomic_DNA"/>
</dbReference>
<dbReference type="Pfam" id="PF00583">
    <property type="entry name" value="Acetyltransf_1"/>
    <property type="match status" value="1"/>
</dbReference>
<feature type="domain" description="N-acetyltransferase" evidence="1">
    <location>
        <begin position="26"/>
        <end position="215"/>
    </location>
</feature>
<reference evidence="2" key="1">
    <citation type="journal article" date="2020" name="Stud. Mycol.">
        <title>101 Dothideomycetes genomes: a test case for predicting lifestyles and emergence of pathogens.</title>
        <authorList>
            <person name="Haridas S."/>
            <person name="Albert R."/>
            <person name="Binder M."/>
            <person name="Bloem J."/>
            <person name="Labutti K."/>
            <person name="Salamov A."/>
            <person name="Andreopoulos B."/>
            <person name="Baker S."/>
            <person name="Barry K."/>
            <person name="Bills G."/>
            <person name="Bluhm B."/>
            <person name="Cannon C."/>
            <person name="Castanera R."/>
            <person name="Culley D."/>
            <person name="Daum C."/>
            <person name="Ezra D."/>
            <person name="Gonzalez J."/>
            <person name="Henrissat B."/>
            <person name="Kuo A."/>
            <person name="Liang C."/>
            <person name="Lipzen A."/>
            <person name="Lutzoni F."/>
            <person name="Magnuson J."/>
            <person name="Mondo S."/>
            <person name="Nolan M."/>
            <person name="Ohm R."/>
            <person name="Pangilinan J."/>
            <person name="Park H.-J."/>
            <person name="Ramirez L."/>
            <person name="Alfaro M."/>
            <person name="Sun H."/>
            <person name="Tritt A."/>
            <person name="Yoshinaga Y."/>
            <person name="Zwiers L.-H."/>
            <person name="Turgeon B."/>
            <person name="Goodwin S."/>
            <person name="Spatafora J."/>
            <person name="Crous P."/>
            <person name="Grigoriev I."/>
        </authorList>
    </citation>
    <scope>NUCLEOTIDE SEQUENCE</scope>
    <source>
        <strain evidence="2">CBS 675.92</strain>
    </source>
</reference>
<dbReference type="AlphaFoldDB" id="A0A6A5U7T7"/>
<evidence type="ECO:0000259" key="1">
    <source>
        <dbReference type="PROSITE" id="PS51186"/>
    </source>
</evidence>
<dbReference type="InterPro" id="IPR052523">
    <property type="entry name" value="Trichothecene_AcTrans"/>
</dbReference>
<evidence type="ECO:0000313" key="2">
    <source>
        <dbReference type="EMBL" id="KAF1960758.1"/>
    </source>
</evidence>
<sequence length="248" mass="28863">MASKYVLKEAKEKEEMDAIMEVIWAANYSPYDPFVQIVFPVLGYTPADRATSFQEAKQRFWDQHLADPSSHWFYVVEKESGEAVGCCQWQIFTSNPFANGHAKHEAPWWPEGEYREFCEAILHQVTLPRVRWMRKAFLALNWMAVIPSHRRHGVGSMLMNVGTTRADELGVECWMEASAMGKQLYERFDFRAVSKIDFDTERMDASDVWRKCQHEILPPTITAMWRPKGGMWHVHGRTVEGPWETSEE</sequence>